<proteinExistence type="predicted"/>
<dbReference type="InterPro" id="IPR025827">
    <property type="entry name" value="Zn_ribbon_recom_dom"/>
</dbReference>
<feature type="domain" description="Recombinase" evidence="3">
    <location>
        <begin position="7"/>
        <end position="107"/>
    </location>
</feature>
<dbReference type="PANTHER" id="PTHR30461">
    <property type="entry name" value="DNA-INVERTASE FROM LAMBDOID PROPHAGE"/>
    <property type="match status" value="1"/>
</dbReference>
<evidence type="ECO:0000259" key="3">
    <source>
        <dbReference type="PROSITE" id="PS51737"/>
    </source>
</evidence>
<dbReference type="AlphaFoldDB" id="A0A348AN07"/>
<dbReference type="OrthoDB" id="1628005at2"/>
<accession>A0A348AN07</accession>
<dbReference type="GO" id="GO:0000150">
    <property type="term" value="F:DNA strand exchange activity"/>
    <property type="evidence" value="ECO:0007669"/>
    <property type="project" value="InterPro"/>
</dbReference>
<dbReference type="Pfam" id="PF13408">
    <property type="entry name" value="Zn_ribbon_recom"/>
    <property type="match status" value="1"/>
</dbReference>
<dbReference type="InterPro" id="IPR038109">
    <property type="entry name" value="DNA_bind_recomb_sf"/>
</dbReference>
<dbReference type="InterPro" id="IPR050639">
    <property type="entry name" value="SSR_resolvase"/>
</dbReference>
<keyword evidence="2" id="KW-0233">DNA recombination</keyword>
<evidence type="ECO:0000313" key="5">
    <source>
        <dbReference type="Proteomes" id="UP000276437"/>
    </source>
</evidence>
<dbReference type="EMBL" id="AP018449">
    <property type="protein sequence ID" value="BBB92455.1"/>
    <property type="molecule type" value="Genomic_DNA"/>
</dbReference>
<keyword evidence="5" id="KW-1185">Reference proteome</keyword>
<evidence type="ECO:0000256" key="2">
    <source>
        <dbReference type="ARBA" id="ARBA00023172"/>
    </source>
</evidence>
<keyword evidence="1" id="KW-0238">DNA-binding</keyword>
<dbReference type="KEGG" id="mana:MAMMFC1_03148"/>
<dbReference type="InterPro" id="IPR011109">
    <property type="entry name" value="DNA_bind_recombinase_dom"/>
</dbReference>
<dbReference type="Pfam" id="PF07508">
    <property type="entry name" value="Recombinase"/>
    <property type="match status" value="1"/>
</dbReference>
<dbReference type="Proteomes" id="UP000276437">
    <property type="component" value="Chromosome"/>
</dbReference>
<gene>
    <name evidence="4" type="ORF">MAMMFC1_03148</name>
</gene>
<sequence length="299" mass="34511">MAQRHMPIGYKLVDGKIQLDDPKANVVRHIFQEYASGASLLDIAKAMTAAGLPNANNQPKWYHGTVSSILDNVKYQGDEFYPPLINKELFEKVQRRRGERCEKLGRNLQLNSASRQSVFSGILRCGECGDVYRKYAEHCGKPTKRTFWKCKRYIHKNKVCCCNSFLTDEQIRSAFLSVANRIIANKKCLDRIPKKEPAVNNFEYIKLDKKIKELEAEGQYSSKELPALIFERAKAFYKTSRVDDAAHNTEKMRQAFSDRMPLHGFDEELFQTVIRQITVHKDEKLTFEFINGLTLEAKY</sequence>
<dbReference type="PROSITE" id="PS51737">
    <property type="entry name" value="RECOMBINASE_DNA_BIND"/>
    <property type="match status" value="1"/>
</dbReference>
<evidence type="ECO:0000313" key="4">
    <source>
        <dbReference type="EMBL" id="BBB92455.1"/>
    </source>
</evidence>
<organism evidence="4 5">
    <name type="scientific">Methylomusa anaerophila</name>
    <dbReference type="NCBI Taxonomy" id="1930071"/>
    <lineage>
        <taxon>Bacteria</taxon>
        <taxon>Bacillati</taxon>
        <taxon>Bacillota</taxon>
        <taxon>Negativicutes</taxon>
        <taxon>Selenomonadales</taxon>
        <taxon>Sporomusaceae</taxon>
        <taxon>Methylomusa</taxon>
    </lineage>
</organism>
<dbReference type="GO" id="GO:0003677">
    <property type="term" value="F:DNA binding"/>
    <property type="evidence" value="ECO:0007669"/>
    <property type="project" value="UniProtKB-KW"/>
</dbReference>
<name>A0A348AN07_9FIRM</name>
<dbReference type="Gene3D" id="3.90.1750.20">
    <property type="entry name" value="Putative Large Serine Recombinase, Chain B, Domain 2"/>
    <property type="match status" value="1"/>
</dbReference>
<dbReference type="RefSeq" id="WP_126309325.1">
    <property type="nucleotide sequence ID" value="NZ_AP018449.1"/>
</dbReference>
<dbReference type="PANTHER" id="PTHR30461:SF2">
    <property type="entry name" value="SERINE RECOMBINASE PINE-RELATED"/>
    <property type="match status" value="1"/>
</dbReference>
<reference evidence="4 5" key="1">
    <citation type="journal article" date="2018" name="Int. J. Syst. Evol. Microbiol.">
        <title>Methylomusa anaerophila gen. nov., sp. nov., an anaerobic methanol-utilizing bacterium isolated from a microbial fuel cell.</title>
        <authorList>
            <person name="Amano N."/>
            <person name="Yamamuro A."/>
            <person name="Miyahara M."/>
            <person name="Kouzuma A."/>
            <person name="Abe T."/>
            <person name="Watanabe K."/>
        </authorList>
    </citation>
    <scope>NUCLEOTIDE SEQUENCE [LARGE SCALE GENOMIC DNA]</scope>
    <source>
        <strain evidence="4 5">MMFC1</strain>
    </source>
</reference>
<evidence type="ECO:0000256" key="1">
    <source>
        <dbReference type="ARBA" id="ARBA00023125"/>
    </source>
</evidence>
<protein>
    <submittedName>
        <fullName evidence="4">Recombinase</fullName>
    </submittedName>
</protein>